<dbReference type="SUPFAM" id="SSF110849">
    <property type="entry name" value="ParB/Sulfiredoxin"/>
    <property type="match status" value="1"/>
</dbReference>
<dbReference type="HOGENOM" id="CLU_023853_5_0_9"/>
<dbReference type="InterPro" id="IPR036086">
    <property type="entry name" value="ParB/Sulfiredoxin_sf"/>
</dbReference>
<dbReference type="SMART" id="SM00470">
    <property type="entry name" value="ParB"/>
    <property type="match status" value="1"/>
</dbReference>
<accession>A7VRY8</accession>
<keyword evidence="5" id="KW-1185">Reference proteome</keyword>
<dbReference type="AlphaFoldDB" id="A7VRY8"/>
<dbReference type="Proteomes" id="UP000220611">
    <property type="component" value="Unassembled WGS sequence"/>
</dbReference>
<dbReference type="GO" id="GO:0007059">
    <property type="term" value="P:chromosome segregation"/>
    <property type="evidence" value="ECO:0007669"/>
    <property type="project" value="TreeGrafter"/>
</dbReference>
<name>A7VRY8_9FIRM</name>
<feature type="domain" description="ParB-like N-terminal" evidence="1">
    <location>
        <begin position="27"/>
        <end position="127"/>
    </location>
</feature>
<dbReference type="eggNOG" id="COG1475">
    <property type="taxonomic scope" value="Bacteria"/>
</dbReference>
<dbReference type="GO" id="GO:0005694">
    <property type="term" value="C:chromosome"/>
    <property type="evidence" value="ECO:0007669"/>
    <property type="project" value="TreeGrafter"/>
</dbReference>
<dbReference type="InterPro" id="IPR050336">
    <property type="entry name" value="Chromosome_partition/occlusion"/>
</dbReference>
<dbReference type="Pfam" id="PF02195">
    <property type="entry name" value="ParB_N"/>
    <property type="match status" value="1"/>
</dbReference>
<dbReference type="OrthoDB" id="9771505at2"/>
<dbReference type="InterPro" id="IPR003115">
    <property type="entry name" value="ParB_N"/>
</dbReference>
<evidence type="ECO:0000259" key="1">
    <source>
        <dbReference type="SMART" id="SM00470"/>
    </source>
</evidence>
<evidence type="ECO:0000313" key="4">
    <source>
        <dbReference type="Proteomes" id="UP000003490"/>
    </source>
</evidence>
<dbReference type="PANTHER" id="PTHR33375">
    <property type="entry name" value="CHROMOSOME-PARTITIONING PROTEIN PARB-RELATED"/>
    <property type="match status" value="1"/>
</dbReference>
<dbReference type="CDD" id="cd16408">
    <property type="entry name" value="ParB_N_like"/>
    <property type="match status" value="1"/>
</dbReference>
<sequence length="331" mass="37791">MAFEKMKKIRDSNDYQLEAMLSLTEDFRSGLPIIPFNQMRPYRGHKFHLYSGDRLNDMVESIKENGILVPPIVWELPEPIDGMRYEILAGHNRINAATIAGLTETACVVKTDLTEREARTYVRETNILQRSFSEMLPSEQAAVIAERYEDMRSQGKRNDIQKELEILEKPSIHRKNSTYCLADNKLKSSDRLGQEYNLSSRTIARWIRIDKLVNALKIRLDEKKIDILAGEELSFLSEEQQNNLEFALLENPQHINLPKAKQLRLAAKNGTLSLEKIQAVLAGKSGNSKRPKLPVAKIKPSIYTKYFPADTPIKEIEAEISKALDAYFSQG</sequence>
<evidence type="ECO:0000313" key="2">
    <source>
        <dbReference type="EMBL" id="EDO61818.1"/>
    </source>
</evidence>
<dbReference type="EMBL" id="ABCB02000017">
    <property type="protein sequence ID" value="EDO61818.1"/>
    <property type="molecule type" value="Genomic_DNA"/>
</dbReference>
<dbReference type="Proteomes" id="UP000003490">
    <property type="component" value="Unassembled WGS sequence"/>
</dbReference>
<reference evidence="3 5" key="3">
    <citation type="submission" date="2017-07" db="EMBL/GenBank/DDBJ databases">
        <title>Prevalence of linear plasmids in Cutibacterium (Propionibacterium) acnes isolates obtained from prostatic tissue.</title>
        <authorList>
            <person name="Davidsson S."/>
            <person name="Carlsson J."/>
            <person name="Molling P."/>
            <person name="Andren O."/>
            <person name="Andersson S.-O."/>
            <person name="Brzuszkiewicz E."/>
            <person name="Poehlein A."/>
            <person name="Al-Zeer M."/>
            <person name="Brinkmann V."/>
            <person name="Scavenius C."/>
            <person name="Nazipi S."/>
            <person name="Soderquist B."/>
            <person name="Bruggemann H."/>
        </authorList>
    </citation>
    <scope>NUCLEOTIDE SEQUENCE [LARGE SCALE GENOMIC DNA]</scope>
    <source>
        <strain evidence="3 5">DSM 753</strain>
    </source>
</reference>
<dbReference type="EMBL" id="NOXF01000010">
    <property type="protein sequence ID" value="PEQ23870.1"/>
    <property type="molecule type" value="Genomic_DNA"/>
</dbReference>
<organism evidence="2 4">
    <name type="scientific">[Clostridium] leptum DSM 753</name>
    <dbReference type="NCBI Taxonomy" id="428125"/>
    <lineage>
        <taxon>Bacteria</taxon>
        <taxon>Bacillati</taxon>
        <taxon>Bacillota</taxon>
        <taxon>Clostridia</taxon>
        <taxon>Eubacteriales</taxon>
        <taxon>Oscillospiraceae</taxon>
        <taxon>Oscillospiraceae incertae sedis</taxon>
    </lineage>
</organism>
<gene>
    <name evidence="3" type="ORF">CH238_12010</name>
    <name evidence="2" type="ORF">CLOLEP_01325</name>
</gene>
<protein>
    <submittedName>
        <fullName evidence="2">ParB-like protein</fullName>
    </submittedName>
</protein>
<evidence type="ECO:0000313" key="5">
    <source>
        <dbReference type="Proteomes" id="UP000220611"/>
    </source>
</evidence>
<proteinExistence type="predicted"/>
<reference evidence="2 4" key="2">
    <citation type="submission" date="2007-08" db="EMBL/GenBank/DDBJ databases">
        <authorList>
            <person name="Fulton L."/>
            <person name="Clifton S."/>
            <person name="Fulton B."/>
            <person name="Xu J."/>
            <person name="Minx P."/>
            <person name="Pepin K.H."/>
            <person name="Johnson M."/>
            <person name="Thiruvilangam P."/>
            <person name="Bhonagiri V."/>
            <person name="Nash W.E."/>
            <person name="Wang C."/>
            <person name="Mardis E.R."/>
            <person name="Wilson R.K."/>
        </authorList>
    </citation>
    <scope>NUCLEOTIDE SEQUENCE [LARGE SCALE GENOMIC DNA]</scope>
    <source>
        <strain evidence="2 4">DSM 753</strain>
    </source>
</reference>
<evidence type="ECO:0000313" key="3">
    <source>
        <dbReference type="EMBL" id="PEQ23870.1"/>
    </source>
</evidence>
<reference evidence="2 4" key="1">
    <citation type="submission" date="2007-08" db="EMBL/GenBank/DDBJ databases">
        <title>Draft genome sequence of Clostridium leptum (DSM 753).</title>
        <authorList>
            <person name="Sudarsanam P."/>
            <person name="Ley R."/>
            <person name="Guruge J."/>
            <person name="Turnbaugh P.J."/>
            <person name="Mahowald M."/>
            <person name="Liep D."/>
            <person name="Gordon J."/>
        </authorList>
    </citation>
    <scope>NUCLEOTIDE SEQUENCE [LARGE SCALE GENOMIC DNA]</scope>
    <source>
        <strain evidence="2 4">DSM 753</strain>
    </source>
</reference>
<comment type="caution">
    <text evidence="2">The sequence shown here is derived from an EMBL/GenBank/DDBJ whole genome shotgun (WGS) entry which is preliminary data.</text>
</comment>
<dbReference type="PANTHER" id="PTHR33375:SF1">
    <property type="entry name" value="CHROMOSOME-PARTITIONING PROTEIN PARB-RELATED"/>
    <property type="match status" value="1"/>
</dbReference>
<dbReference type="Gene3D" id="3.90.1530.10">
    <property type="entry name" value="Conserved hypothetical protein from pyrococcus furiosus pfu- 392566-001, ParB domain"/>
    <property type="match status" value="1"/>
</dbReference>